<dbReference type="SUPFAM" id="SSF50978">
    <property type="entry name" value="WD40 repeat-like"/>
    <property type="match status" value="1"/>
</dbReference>
<dbReference type="RefSeq" id="XP_002423119.1">
    <property type="nucleotide sequence ID" value="XM_002423074.1"/>
</dbReference>
<dbReference type="PROSITE" id="PS50082">
    <property type="entry name" value="WD_REPEATS_2"/>
    <property type="match status" value="1"/>
</dbReference>
<dbReference type="GO" id="GO:0000466">
    <property type="term" value="P:maturation of 5.8S rRNA from tricistronic rRNA transcript (SSU-rRNA, 5.8S rRNA, LSU-rRNA)"/>
    <property type="evidence" value="ECO:0007669"/>
    <property type="project" value="UniProtKB-UniRule"/>
</dbReference>
<dbReference type="STRING" id="121224.E0VAH5"/>
<reference evidence="11" key="1">
    <citation type="submission" date="2007-04" db="EMBL/GenBank/DDBJ databases">
        <title>Annotation of Pediculus humanus corporis strain USDA.</title>
        <authorList>
            <person name="Kirkness E."/>
            <person name="Hannick L."/>
            <person name="Hass B."/>
            <person name="Bruggner R."/>
            <person name="Lawson D."/>
            <person name="Bidwell S."/>
            <person name="Joardar V."/>
            <person name="Caler E."/>
            <person name="Walenz B."/>
            <person name="Inman J."/>
            <person name="Schobel S."/>
            <person name="Galinsky K."/>
            <person name="Amedeo P."/>
            <person name="Strausberg R."/>
        </authorList>
    </citation>
    <scope>NUCLEOTIDE SEQUENCE</scope>
    <source>
        <strain evidence="11">USDA</strain>
    </source>
</reference>
<dbReference type="OrthoDB" id="5571054at2759"/>
<dbReference type="PROSITE" id="PS00678">
    <property type="entry name" value="WD_REPEATS_1"/>
    <property type="match status" value="1"/>
</dbReference>
<dbReference type="HOGENOM" id="CLU_011390_2_0_1"/>
<dbReference type="InterPro" id="IPR015943">
    <property type="entry name" value="WD40/YVTN_repeat-like_dom_sf"/>
</dbReference>
<dbReference type="eggNOG" id="KOG0650">
    <property type="taxonomic scope" value="Eukaryota"/>
</dbReference>
<evidence type="ECO:0000256" key="2">
    <source>
        <dbReference type="ARBA" id="ARBA00022552"/>
    </source>
</evidence>
<dbReference type="AlphaFoldDB" id="E0VAH5"/>
<dbReference type="FunFam" id="2.130.10.10:FF:000061">
    <property type="entry name" value="Ribosome biogenesis protein BOP1 homolog"/>
    <property type="match status" value="1"/>
</dbReference>
<sequence length="707" mass="82175">MPPFKRKFISSNAETDESNTNNVDNESDDPHKIEDKNGDWMTEVIENENDPSDDDNNVESNNEKIVNDEYAFDSSDEEDIRNTVGNIPMNWYDDYPHLGYDWDGKKIFKPENRDQLEEFLSKMEDPNYWHTVKDSQTGQNVILSNNDIDLIQRMQSGKIPDSTYDEYAPWIDWFTKDVMKTPLKNDPNHKRSYLPSKSEQEKIAKLVHALKMGWIKTEEDKEKERQEKKQPKFYMLWKSDDTSERMRRIHNHIPAPKRLLPGHAESYNPPSEYLFDDKELKQWNKQTRLQQKRKLHFLPQKYSSLREVPAYDKFIYERFQRCLDLYLCPRGRKMRLTIEPEDLIPKLPSPKDLQPFPTVLSLIYQGHTDMVRTLSIDARGQFLASGSDDMTVKIWEVSTGRCLKTIHCGGVVRSISWCPSQSISLILIAADRKVLLVNPEVGDLLVCSKTNHLLEDPPESDVIIPERVKAVVQWEAINPTSQEWLKGIRIIINHFKEVVQVSWHGRGDYFSTVMPEGSNRSVIIHQLSKRRSQIPFNKSKGLIQCVLFHPIKPFLFVATQKNIRIYDLVKQELLKKLLSNSKWISSMAIHSGGDNLLVGTYDRKMLWFDLDLSVEPYQTLRLHNQAVRSVAFHKRYPLFASGSDDKNVIVSHGMVYNDLLQNPLIVPLKRLSHHESNNDFGVFSVLFHPTQPWLFSSGADGKIFLYT</sequence>
<organism>
    <name type="scientific">Pediculus humanus subsp. corporis</name>
    <name type="common">Body louse</name>
    <dbReference type="NCBI Taxonomy" id="121224"/>
    <lineage>
        <taxon>Eukaryota</taxon>
        <taxon>Metazoa</taxon>
        <taxon>Ecdysozoa</taxon>
        <taxon>Arthropoda</taxon>
        <taxon>Hexapoda</taxon>
        <taxon>Insecta</taxon>
        <taxon>Pterygota</taxon>
        <taxon>Neoptera</taxon>
        <taxon>Paraneoptera</taxon>
        <taxon>Psocodea</taxon>
        <taxon>Troctomorpha</taxon>
        <taxon>Phthiraptera</taxon>
        <taxon>Anoplura</taxon>
        <taxon>Pediculidae</taxon>
        <taxon>Pediculus</taxon>
    </lineage>
</organism>
<reference evidence="12" key="3">
    <citation type="submission" date="2021-02" db="UniProtKB">
        <authorList>
            <consortium name="EnsemblMetazoa"/>
        </authorList>
    </citation>
    <scope>IDENTIFICATION</scope>
    <source>
        <strain evidence="12">USDA</strain>
    </source>
</reference>
<evidence type="ECO:0000313" key="11">
    <source>
        <dbReference type="EMBL" id="EEB10381.1"/>
    </source>
</evidence>
<dbReference type="EnsemblMetazoa" id="PHUM038250-RA">
    <property type="protein sequence ID" value="PHUM038250-PA"/>
    <property type="gene ID" value="PHUM038250"/>
</dbReference>
<evidence type="ECO:0000256" key="1">
    <source>
        <dbReference type="ARBA" id="ARBA00022517"/>
    </source>
</evidence>
<dbReference type="InterPro" id="IPR019775">
    <property type="entry name" value="WD40_repeat_CS"/>
</dbReference>
<dbReference type="FunCoup" id="E0VAH5">
    <property type="interactions" value="1214"/>
</dbReference>
<dbReference type="HAMAP" id="MF_03027">
    <property type="entry name" value="BOP1"/>
    <property type="match status" value="1"/>
</dbReference>
<keyword evidence="5 7" id="KW-0539">Nucleus</keyword>
<keyword evidence="3 8" id="KW-0853">WD repeat</keyword>
<evidence type="ECO:0000256" key="4">
    <source>
        <dbReference type="ARBA" id="ARBA00022737"/>
    </source>
</evidence>
<feature type="region of interest" description="Disordered" evidence="9">
    <location>
        <begin position="1"/>
        <end position="40"/>
    </location>
</feature>
<evidence type="ECO:0000256" key="5">
    <source>
        <dbReference type="ARBA" id="ARBA00023242"/>
    </source>
</evidence>
<dbReference type="InParanoid" id="E0VAH5"/>
<dbReference type="PANTHER" id="PTHR17605:SF0">
    <property type="entry name" value="RIBOSOME BIOGENESIS PROTEIN BOP1"/>
    <property type="match status" value="1"/>
</dbReference>
<dbReference type="GO" id="GO:0000463">
    <property type="term" value="P:maturation of LSU-rRNA from tricistronic rRNA transcript (SSU-rRNA, 5.8S rRNA, LSU-rRNA)"/>
    <property type="evidence" value="ECO:0007669"/>
    <property type="project" value="UniProtKB-UniRule"/>
</dbReference>
<comment type="function">
    <text evidence="6">Component of the PeBoW complex, which is required for maturation of 28S and 5.8S ribosomal RNAs and formation of the 60S ribosome.</text>
</comment>
<dbReference type="GeneID" id="8232432"/>
<dbReference type="InterPro" id="IPR036322">
    <property type="entry name" value="WD40_repeat_dom_sf"/>
</dbReference>
<evidence type="ECO:0000256" key="6">
    <source>
        <dbReference type="ARBA" id="ARBA00055102"/>
    </source>
</evidence>
<evidence type="ECO:0000256" key="8">
    <source>
        <dbReference type="PROSITE-ProRule" id="PRU00221"/>
    </source>
</evidence>
<comment type="subcellular location">
    <subcellularLocation>
        <location evidence="7">Nucleus</location>
        <location evidence="7">Nucleolus</location>
    </subcellularLocation>
    <subcellularLocation>
        <location evidence="7">Nucleus</location>
        <location evidence="7">Nucleoplasm</location>
    </subcellularLocation>
</comment>
<gene>
    <name evidence="12" type="primary">8232432</name>
    <name evidence="11" type="ORF">Phum_PHUM038250</name>
</gene>
<dbReference type="CTD" id="8232432"/>
<dbReference type="KEGG" id="phu:Phum_PHUM038250"/>
<dbReference type="PROSITE" id="PS50294">
    <property type="entry name" value="WD_REPEATS_REGION"/>
    <property type="match status" value="1"/>
</dbReference>
<feature type="compositionally biased region" description="Basic and acidic residues" evidence="9">
    <location>
        <begin position="28"/>
        <end position="38"/>
    </location>
</feature>
<keyword evidence="4" id="KW-0677">Repeat</keyword>
<dbReference type="Pfam" id="PF08145">
    <property type="entry name" value="BOP1NT"/>
    <property type="match status" value="1"/>
</dbReference>
<keyword evidence="2 7" id="KW-0698">rRNA processing</keyword>
<protein>
    <recommendedName>
        <fullName evidence="7">Ribosome biogenesis protein BOP1 homolog</fullName>
    </recommendedName>
</protein>
<dbReference type="GO" id="GO:0070545">
    <property type="term" value="C:PeBoW complex"/>
    <property type="evidence" value="ECO:0007669"/>
    <property type="project" value="TreeGrafter"/>
</dbReference>
<dbReference type="SMART" id="SM00320">
    <property type="entry name" value="WD40"/>
    <property type="match status" value="6"/>
</dbReference>
<dbReference type="GO" id="GO:0043021">
    <property type="term" value="F:ribonucleoprotein complex binding"/>
    <property type="evidence" value="ECO:0007669"/>
    <property type="project" value="UniProtKB-UniRule"/>
</dbReference>
<keyword evidence="13" id="KW-1185">Reference proteome</keyword>
<evidence type="ECO:0000313" key="12">
    <source>
        <dbReference type="EnsemblMetazoa" id="PHUM038250-PA"/>
    </source>
</evidence>
<evidence type="ECO:0000256" key="3">
    <source>
        <dbReference type="ARBA" id="ARBA00022574"/>
    </source>
</evidence>
<proteinExistence type="inferred from homology"/>
<dbReference type="OMA" id="MRPAKGE"/>
<comment type="similarity">
    <text evidence="7">Belongs to the WD repeat BOP1/ERB1 family.</text>
</comment>
<feature type="repeat" description="WD" evidence="8">
    <location>
        <begin position="364"/>
        <end position="405"/>
    </location>
</feature>
<dbReference type="Gene3D" id="2.130.10.10">
    <property type="entry name" value="YVTN repeat-like/Quinoprotein amine dehydrogenase"/>
    <property type="match status" value="1"/>
</dbReference>
<feature type="compositionally biased region" description="Polar residues" evidence="9">
    <location>
        <begin position="9"/>
        <end position="24"/>
    </location>
</feature>
<dbReference type="InterPro" id="IPR001680">
    <property type="entry name" value="WD40_rpt"/>
</dbReference>
<evidence type="ECO:0000256" key="9">
    <source>
        <dbReference type="SAM" id="MobiDB-lite"/>
    </source>
</evidence>
<accession>E0VAH5</accession>
<dbReference type="EMBL" id="AAZO01000450">
    <property type="status" value="NOT_ANNOTATED_CDS"/>
    <property type="molecule type" value="Genomic_DNA"/>
</dbReference>
<dbReference type="Pfam" id="PF00400">
    <property type="entry name" value="WD40"/>
    <property type="match status" value="3"/>
</dbReference>
<comment type="function">
    <text evidence="7">Required for maturation of ribosomal RNAs and formation of the large ribosomal subunit.</text>
</comment>
<dbReference type="GO" id="GO:0030687">
    <property type="term" value="C:preribosome, large subunit precursor"/>
    <property type="evidence" value="ECO:0007669"/>
    <property type="project" value="UniProtKB-UniRule"/>
</dbReference>
<keyword evidence="1 7" id="KW-0690">Ribosome biogenesis</keyword>
<evidence type="ECO:0000256" key="7">
    <source>
        <dbReference type="HAMAP-Rule" id="MF_03027"/>
    </source>
</evidence>
<feature type="domain" description="BOP1 N-terminal" evidence="10">
    <location>
        <begin position="92"/>
        <end position="357"/>
    </location>
</feature>
<dbReference type="InterPro" id="IPR012953">
    <property type="entry name" value="BOP1_N_dom"/>
</dbReference>
<evidence type="ECO:0000259" key="10">
    <source>
        <dbReference type="SMART" id="SM01035"/>
    </source>
</evidence>
<reference evidence="11" key="2">
    <citation type="submission" date="2007-04" db="EMBL/GenBank/DDBJ databases">
        <title>The genome of the human body louse.</title>
        <authorList>
            <consortium name="The Human Body Louse Genome Consortium"/>
            <person name="Kirkness E."/>
            <person name="Walenz B."/>
            <person name="Hass B."/>
            <person name="Bruggner R."/>
            <person name="Strausberg R."/>
        </authorList>
    </citation>
    <scope>NUCLEOTIDE SEQUENCE</scope>
    <source>
        <strain evidence="11">USDA</strain>
    </source>
</reference>
<evidence type="ECO:0000313" key="13">
    <source>
        <dbReference type="Proteomes" id="UP000009046"/>
    </source>
</evidence>
<dbReference type="Proteomes" id="UP000009046">
    <property type="component" value="Unassembled WGS sequence"/>
</dbReference>
<dbReference type="SMART" id="SM01035">
    <property type="entry name" value="BOP1NT"/>
    <property type="match status" value="1"/>
</dbReference>
<dbReference type="VEuPathDB" id="VectorBase:PHUM038250"/>
<dbReference type="InterPro" id="IPR028598">
    <property type="entry name" value="BOP1/Erb1"/>
</dbReference>
<name>E0VAH5_PEDHC</name>
<dbReference type="PANTHER" id="PTHR17605">
    <property type="entry name" value="RIBOSOME BIOGENESIS PROTEIN BOP1 BLOCK OF PROLIFERATION 1 PROTEIN"/>
    <property type="match status" value="1"/>
</dbReference>
<dbReference type="GO" id="GO:0005654">
    <property type="term" value="C:nucleoplasm"/>
    <property type="evidence" value="ECO:0007669"/>
    <property type="project" value="UniProtKB-SubCell"/>
</dbReference>
<dbReference type="EMBL" id="DS235006">
    <property type="protein sequence ID" value="EEB10381.1"/>
    <property type="molecule type" value="Genomic_DNA"/>
</dbReference>